<protein>
    <submittedName>
        <fullName evidence="2">Glyoxalase</fullName>
    </submittedName>
</protein>
<dbReference type="OrthoDB" id="9800322at2"/>
<dbReference type="InterPro" id="IPR004360">
    <property type="entry name" value="Glyas_Fos-R_dOase_dom"/>
</dbReference>
<gene>
    <name evidence="2" type="ORF">ET33_00045</name>
</gene>
<dbReference type="Proteomes" id="UP000028123">
    <property type="component" value="Unassembled WGS sequence"/>
</dbReference>
<sequence>MIELERLHHVTVATRNLEEAKHFYSEVLQFKELARPPFKSKGVWYDLGEQQLHVVENPHSETLRANGLNSLEGHFSIWVKSYSKTLQWLEEAGIEYEAEPDSAAGFSQIYILDRDNNVIEFAASYHS</sequence>
<evidence type="ECO:0000259" key="1">
    <source>
        <dbReference type="PROSITE" id="PS51819"/>
    </source>
</evidence>
<dbReference type="PANTHER" id="PTHR21366">
    <property type="entry name" value="GLYOXALASE FAMILY PROTEIN"/>
    <property type="match status" value="1"/>
</dbReference>
<dbReference type="Pfam" id="PF00903">
    <property type="entry name" value="Glyoxalase"/>
    <property type="match status" value="1"/>
</dbReference>
<dbReference type="InterPro" id="IPR029068">
    <property type="entry name" value="Glyas_Bleomycin-R_OHBP_Dase"/>
</dbReference>
<dbReference type="SUPFAM" id="SSF54593">
    <property type="entry name" value="Glyoxalase/Bleomycin resistance protein/Dihydroxybiphenyl dioxygenase"/>
    <property type="match status" value="1"/>
</dbReference>
<dbReference type="InterPro" id="IPR050383">
    <property type="entry name" value="GlyoxalaseI/FosfomycinResist"/>
</dbReference>
<evidence type="ECO:0000313" key="3">
    <source>
        <dbReference type="Proteomes" id="UP000028123"/>
    </source>
</evidence>
<reference evidence="2 3" key="1">
    <citation type="submission" date="2014-06" db="EMBL/GenBank/DDBJ databases">
        <title>Draft genome sequence of Paenibacillus sp. MSt1.</title>
        <authorList>
            <person name="Aw Y.K."/>
            <person name="Ong K.S."/>
            <person name="Gan H.M."/>
            <person name="Lee S.M."/>
        </authorList>
    </citation>
    <scope>NUCLEOTIDE SEQUENCE [LARGE SCALE GENOMIC DNA]</scope>
    <source>
        <strain evidence="2 3">MSt1</strain>
    </source>
</reference>
<dbReference type="Gene3D" id="3.10.180.10">
    <property type="entry name" value="2,3-Dihydroxybiphenyl 1,2-Dioxygenase, domain 1"/>
    <property type="match status" value="1"/>
</dbReference>
<dbReference type="InterPro" id="IPR037523">
    <property type="entry name" value="VOC_core"/>
</dbReference>
<dbReference type="RefSeq" id="WP_036674994.1">
    <property type="nucleotide sequence ID" value="NZ_JNVM01000001.1"/>
</dbReference>
<comment type="caution">
    <text evidence="2">The sequence shown here is derived from an EMBL/GenBank/DDBJ whole genome shotgun (WGS) entry which is preliminary data.</text>
</comment>
<dbReference type="PANTHER" id="PTHR21366:SF14">
    <property type="entry name" value="GLYOXALASE DOMAIN-CONTAINING PROTEIN 5"/>
    <property type="match status" value="1"/>
</dbReference>
<dbReference type="PROSITE" id="PS51819">
    <property type="entry name" value="VOC"/>
    <property type="match status" value="1"/>
</dbReference>
<accession>A0A081PAY4</accession>
<keyword evidence="3" id="KW-1185">Reference proteome</keyword>
<dbReference type="EMBL" id="JNVM01000001">
    <property type="protein sequence ID" value="KEQ27857.1"/>
    <property type="molecule type" value="Genomic_DNA"/>
</dbReference>
<proteinExistence type="predicted"/>
<feature type="domain" description="VOC" evidence="1">
    <location>
        <begin position="6"/>
        <end position="124"/>
    </location>
</feature>
<name>A0A081PAY4_9BACL</name>
<evidence type="ECO:0000313" key="2">
    <source>
        <dbReference type="EMBL" id="KEQ27857.1"/>
    </source>
</evidence>
<dbReference type="eggNOG" id="COG0346">
    <property type="taxonomic scope" value="Bacteria"/>
</dbReference>
<organism evidence="2 3">
    <name type="scientific">Paenibacillus tyrfis</name>
    <dbReference type="NCBI Taxonomy" id="1501230"/>
    <lineage>
        <taxon>Bacteria</taxon>
        <taxon>Bacillati</taxon>
        <taxon>Bacillota</taxon>
        <taxon>Bacilli</taxon>
        <taxon>Bacillales</taxon>
        <taxon>Paenibacillaceae</taxon>
        <taxon>Paenibacillus</taxon>
    </lineage>
</organism>
<dbReference type="AlphaFoldDB" id="A0A081PAY4"/>